<keyword evidence="1 19" id="KW-1003">Cell membrane</keyword>
<dbReference type="Proteomes" id="UP000193648">
    <property type="component" value="Unassembled WGS sequence"/>
</dbReference>
<evidence type="ECO:0000256" key="17">
    <source>
        <dbReference type="ARBA" id="ARBA00023166"/>
    </source>
</evidence>
<dbReference type="GO" id="GO:0005886">
    <property type="term" value="C:plasma membrane"/>
    <property type="evidence" value="ECO:0007669"/>
    <property type="project" value="UniProtKB-SubCell"/>
</dbReference>
<dbReference type="FunFam" id="2.40.30.10:FF:000100">
    <property type="entry name" value="NADPH--cytochrome P450 reductase"/>
    <property type="match status" value="1"/>
</dbReference>
<dbReference type="InterPro" id="IPR001433">
    <property type="entry name" value="OxRdtase_FAD/NAD-bd"/>
</dbReference>
<dbReference type="HAMAP" id="MF_03212">
    <property type="entry name" value="NCPR"/>
    <property type="match status" value="1"/>
</dbReference>
<evidence type="ECO:0000259" key="22">
    <source>
        <dbReference type="PROSITE" id="PS51384"/>
    </source>
</evidence>
<accession>A0A1Y2H3E3</accession>
<evidence type="ECO:0000256" key="5">
    <source>
        <dbReference type="ARBA" id="ARBA00022692"/>
    </source>
</evidence>
<keyword evidence="24" id="KW-1185">Reference proteome</keyword>
<evidence type="ECO:0000313" key="23">
    <source>
        <dbReference type="EMBL" id="ORZ27592.1"/>
    </source>
</evidence>
<keyword evidence="2 19" id="KW-0444">Lipid biosynthesis</keyword>
<evidence type="ECO:0000256" key="15">
    <source>
        <dbReference type="ARBA" id="ARBA00023128"/>
    </source>
</evidence>
<evidence type="ECO:0000256" key="12">
    <source>
        <dbReference type="ARBA" id="ARBA00023002"/>
    </source>
</evidence>
<feature type="binding site" evidence="19">
    <location>
        <position position="718"/>
    </location>
    <ligand>
        <name>FAD</name>
        <dbReference type="ChEBI" id="CHEBI:57692"/>
    </ligand>
</feature>
<dbReference type="GO" id="GO:0003958">
    <property type="term" value="F:NADPH-hemoprotein reductase activity"/>
    <property type="evidence" value="ECO:0007669"/>
    <property type="project" value="UniProtKB-UniRule"/>
</dbReference>
<comment type="similarity">
    <text evidence="19">Belongs to the NADPH--cytochrome P450 reductase family.</text>
</comment>
<dbReference type="InterPro" id="IPR039261">
    <property type="entry name" value="FNR_nucleotide-bd"/>
</dbReference>
<dbReference type="GO" id="GO:0010181">
    <property type="term" value="F:FMN binding"/>
    <property type="evidence" value="ECO:0007669"/>
    <property type="project" value="UniProtKB-UniRule"/>
</dbReference>
<comment type="similarity">
    <text evidence="19 20">In the C-terminal section; belongs to the flavoprotein pyridine nucleotide cytochrome reductase family.</text>
</comment>
<evidence type="ECO:0000256" key="18">
    <source>
        <dbReference type="ARBA" id="ARBA00023221"/>
    </source>
</evidence>
<dbReference type="InterPro" id="IPR017938">
    <property type="entry name" value="Riboflavin_synthase-like_b-brl"/>
</dbReference>
<evidence type="ECO:0000256" key="7">
    <source>
        <dbReference type="ARBA" id="ARBA00022824"/>
    </source>
</evidence>
<evidence type="ECO:0000256" key="20">
    <source>
        <dbReference type="PIRNR" id="PIRNR000208"/>
    </source>
</evidence>
<dbReference type="OrthoDB" id="1856718at2759"/>
<comment type="caution">
    <text evidence="23">The sequence shown here is derived from an EMBL/GenBank/DDBJ whole genome shotgun (WGS) entry which is preliminary data.</text>
</comment>
<feature type="binding site" evidence="19">
    <location>
        <begin position="472"/>
        <end position="475"/>
    </location>
    <ligand>
        <name>FAD</name>
        <dbReference type="ChEBI" id="CHEBI:57692"/>
    </ligand>
</feature>
<dbReference type="AlphaFoldDB" id="A0A1Y2H3E3"/>
<feature type="binding site" evidence="19">
    <location>
        <begin position="636"/>
        <end position="637"/>
    </location>
    <ligand>
        <name>NADP(+)</name>
        <dbReference type="ChEBI" id="CHEBI:58349"/>
    </ligand>
</feature>
<feature type="binding site" evidence="19">
    <location>
        <position position="219"/>
    </location>
    <ligand>
        <name>FMN</name>
        <dbReference type="ChEBI" id="CHEBI:58210"/>
    </ligand>
</feature>
<reference evidence="23 24" key="1">
    <citation type="submission" date="2016-07" db="EMBL/GenBank/DDBJ databases">
        <title>Pervasive Adenine N6-methylation of Active Genes in Fungi.</title>
        <authorList>
            <consortium name="DOE Joint Genome Institute"/>
            <person name="Mondo S.J."/>
            <person name="Dannebaum R.O."/>
            <person name="Kuo R.C."/>
            <person name="Labutti K."/>
            <person name="Haridas S."/>
            <person name="Kuo A."/>
            <person name="Salamov A."/>
            <person name="Ahrendt S.R."/>
            <person name="Lipzen A."/>
            <person name="Sullivan W."/>
            <person name="Andreopoulos W.B."/>
            <person name="Clum A."/>
            <person name="Lindquist E."/>
            <person name="Daum C."/>
            <person name="Ramamoorthy G.K."/>
            <person name="Gryganskyi A."/>
            <person name="Culley D."/>
            <person name="Magnuson J.K."/>
            <person name="James T.Y."/>
            <person name="O'Malley M.A."/>
            <person name="Stajich J.E."/>
            <person name="Spatafora J.W."/>
            <person name="Visel A."/>
            <person name="Grigoriev I.V."/>
        </authorList>
    </citation>
    <scope>NUCLEOTIDE SEQUENCE [LARGE SCALE GENOMIC DNA]</scope>
    <source>
        <strain evidence="23 24">NRRL 3116</strain>
    </source>
</reference>
<evidence type="ECO:0000313" key="24">
    <source>
        <dbReference type="Proteomes" id="UP000193648"/>
    </source>
</evidence>
<comment type="subcellular location">
    <subcellularLocation>
        <location evidence="19">Endoplasmic reticulum membrane</location>
        <topology evidence="19">Single-pass membrane protein</topology>
        <orientation evidence="19">Cytoplasmic side</orientation>
    </subcellularLocation>
    <subcellularLocation>
        <location evidence="19">Mitochondrion outer membrane</location>
        <topology evidence="19">Single-pass membrane protein</topology>
        <orientation evidence="19">Cytoplasmic side</orientation>
    </subcellularLocation>
    <subcellularLocation>
        <location evidence="19">Cell membrane</location>
        <topology evidence="19">Single-pass membrane protein</topology>
        <orientation evidence="19">Cytoplasmic side</orientation>
    </subcellularLocation>
</comment>
<dbReference type="SUPFAM" id="SSF63380">
    <property type="entry name" value="Riboflavin synthase domain-like"/>
    <property type="match status" value="1"/>
</dbReference>
<feature type="binding site" evidence="19">
    <location>
        <position position="496"/>
    </location>
    <ligand>
        <name>FAD</name>
        <dbReference type="ChEBI" id="CHEBI:57692"/>
    </ligand>
</feature>
<keyword evidence="8 19" id="KW-0274">FAD</keyword>
<dbReference type="FunFam" id="3.40.50.360:FF:000024">
    <property type="entry name" value="NADPH--cytochrome P450 reductase"/>
    <property type="match status" value="1"/>
</dbReference>
<keyword evidence="9 19" id="KW-0521">NADP</keyword>
<dbReference type="Gene3D" id="3.40.50.80">
    <property type="entry name" value="Nucleotide-binding domain of ferredoxin-NADP reductase (FNR) module"/>
    <property type="match status" value="1"/>
</dbReference>
<dbReference type="InterPro" id="IPR001709">
    <property type="entry name" value="Flavoprot_Pyr_Nucl_cyt_Rdtase"/>
</dbReference>
<feature type="binding site" evidence="19">
    <location>
        <position position="315"/>
    </location>
    <ligand>
        <name>NADP(+)</name>
        <dbReference type="ChEBI" id="CHEBI:58349"/>
    </ligand>
</feature>
<feature type="binding site" evidence="19">
    <location>
        <position position="575"/>
    </location>
    <ligand>
        <name>NADP(+)</name>
        <dbReference type="ChEBI" id="CHEBI:58349"/>
    </ligand>
</feature>
<comment type="similarity">
    <text evidence="19">In the N-terminal section; belongs to the flavodoxin family.</text>
</comment>
<proteinExistence type="inferred from homology"/>
<evidence type="ECO:0000256" key="9">
    <source>
        <dbReference type="ARBA" id="ARBA00022857"/>
    </source>
</evidence>
<protein>
    <recommendedName>
        <fullName evidence="19 20">NADPH--cytochrome P450 reductase</fullName>
        <shortName evidence="19">CPR</shortName>
        <shortName evidence="19">P450R</shortName>
        <ecNumber evidence="19 20">1.6.2.4</ecNumber>
    </recommendedName>
</protein>
<dbReference type="Gene3D" id="2.40.30.10">
    <property type="entry name" value="Translation factors"/>
    <property type="match status" value="1"/>
</dbReference>
<dbReference type="Pfam" id="PF00258">
    <property type="entry name" value="Flavodoxin_1"/>
    <property type="match status" value="1"/>
</dbReference>
<dbReference type="GeneID" id="33564588"/>
<feature type="binding site" evidence="19">
    <location>
        <begin position="508"/>
        <end position="511"/>
    </location>
    <ligand>
        <name>FAD</name>
        <dbReference type="ChEBI" id="CHEBI:57692"/>
    </ligand>
</feature>
<dbReference type="Pfam" id="PF00175">
    <property type="entry name" value="NAD_binding_1"/>
    <property type="match status" value="1"/>
</dbReference>
<dbReference type="InterPro" id="IPR001094">
    <property type="entry name" value="Flavdoxin-like"/>
</dbReference>
<comment type="cofactor">
    <cofactor evidence="19">
        <name>FMN</name>
        <dbReference type="ChEBI" id="CHEBI:58210"/>
    </cofactor>
    <text evidence="19">Binds 1 FMN per monomer.</text>
</comment>
<comment type="catalytic activity">
    <reaction evidence="19 20">
        <text>2 oxidized [cytochrome P450] + NADPH = 2 reduced [cytochrome P450] + NADP(+) + H(+)</text>
        <dbReference type="Rhea" id="RHEA:24040"/>
        <dbReference type="Rhea" id="RHEA-COMP:14627"/>
        <dbReference type="Rhea" id="RHEA-COMP:14628"/>
        <dbReference type="ChEBI" id="CHEBI:15378"/>
        <dbReference type="ChEBI" id="CHEBI:55376"/>
        <dbReference type="ChEBI" id="CHEBI:57783"/>
        <dbReference type="ChEBI" id="CHEBI:58349"/>
        <dbReference type="ChEBI" id="CHEBI:60344"/>
        <dbReference type="EC" id="1.6.2.4"/>
    </reaction>
</comment>
<comment type="caution">
    <text evidence="19">Lacks conserved residue(s) required for the propagation of feature annotation.</text>
</comment>
<keyword evidence="11" id="KW-1133">Transmembrane helix</keyword>
<keyword evidence="13 19" id="KW-0756">Sterol biosynthesis</keyword>
<dbReference type="PRINTS" id="PR00369">
    <property type="entry name" value="FLAVODOXIN"/>
</dbReference>
<keyword evidence="7 19" id="KW-0256">Endoplasmic reticulum</keyword>
<keyword evidence="4 19" id="KW-0288">FMN</keyword>
<feature type="binding site" evidence="19">
    <location>
        <begin position="643"/>
        <end position="647"/>
    </location>
    <ligand>
        <name>NADP(+)</name>
        <dbReference type="ChEBI" id="CHEBI:58349"/>
    </ligand>
</feature>
<dbReference type="SUPFAM" id="SSF52218">
    <property type="entry name" value="Flavoproteins"/>
    <property type="match status" value="1"/>
</dbReference>
<feature type="domain" description="FAD-binding FR-type" evidence="22">
    <location>
        <begin position="295"/>
        <end position="543"/>
    </location>
</feature>
<dbReference type="STRING" id="64571.A0A1Y2H3E3"/>
<feature type="binding site" evidence="19">
    <location>
        <begin position="84"/>
        <end position="89"/>
    </location>
    <ligand>
        <name>FMN</name>
        <dbReference type="ChEBI" id="CHEBI:58210"/>
    </ligand>
</feature>
<keyword evidence="6 19" id="KW-1000">Mitochondrion outer membrane</keyword>
<dbReference type="EMBL" id="MCFF01000003">
    <property type="protein sequence ID" value="ORZ27592.1"/>
    <property type="molecule type" value="Genomic_DNA"/>
</dbReference>
<dbReference type="InParanoid" id="A0A1Y2H3E3"/>
<evidence type="ECO:0000256" key="11">
    <source>
        <dbReference type="ARBA" id="ARBA00022989"/>
    </source>
</evidence>
<dbReference type="InterPro" id="IPR008254">
    <property type="entry name" value="Flavodoxin/NO_synth"/>
</dbReference>
<dbReference type="GO" id="GO:0006696">
    <property type="term" value="P:ergosterol biosynthetic process"/>
    <property type="evidence" value="ECO:0007669"/>
    <property type="project" value="UniProtKB-UniRule"/>
</dbReference>
<dbReference type="FunFam" id="3.40.50.80:FF:000001">
    <property type="entry name" value="NADPH--cytochrome P450 reductase 1"/>
    <property type="match status" value="1"/>
</dbReference>
<evidence type="ECO:0000256" key="1">
    <source>
        <dbReference type="ARBA" id="ARBA00022475"/>
    </source>
</evidence>
<dbReference type="SUPFAM" id="SSF52343">
    <property type="entry name" value="Ferredoxin reductase-like, C-terminal NADP-linked domain"/>
    <property type="match status" value="1"/>
</dbReference>
<dbReference type="RefSeq" id="XP_021885295.1">
    <property type="nucleotide sequence ID" value="XM_022022744.1"/>
</dbReference>
<keyword evidence="10 19" id="KW-0752">Steroid biosynthesis</keyword>
<dbReference type="GO" id="GO:0005829">
    <property type="term" value="C:cytosol"/>
    <property type="evidence" value="ECO:0007669"/>
    <property type="project" value="TreeGrafter"/>
</dbReference>
<dbReference type="GO" id="GO:0005789">
    <property type="term" value="C:endoplasmic reticulum membrane"/>
    <property type="evidence" value="ECO:0007669"/>
    <property type="project" value="UniProtKB-SubCell"/>
</dbReference>
<dbReference type="GO" id="GO:0050660">
    <property type="term" value="F:flavin adenine dinucleotide binding"/>
    <property type="evidence" value="ECO:0007669"/>
    <property type="project" value="UniProtKB-UniRule"/>
</dbReference>
<dbReference type="PANTHER" id="PTHR19384:SF17">
    <property type="entry name" value="NADPH--CYTOCHROME P450 REDUCTASE"/>
    <property type="match status" value="1"/>
</dbReference>
<evidence type="ECO:0000256" key="3">
    <source>
        <dbReference type="ARBA" id="ARBA00022630"/>
    </source>
</evidence>
<keyword evidence="17 19" id="KW-1207">Sterol metabolism</keyword>
<feature type="binding site" evidence="19">
    <location>
        <begin position="490"/>
        <end position="492"/>
    </location>
    <ligand>
        <name>FAD</name>
        <dbReference type="ChEBI" id="CHEBI:57692"/>
    </ligand>
</feature>
<dbReference type="InterPro" id="IPR023173">
    <property type="entry name" value="NADPH_Cyt_P450_Rdtase_alpha"/>
</dbReference>
<dbReference type="InterPro" id="IPR023208">
    <property type="entry name" value="P450R"/>
</dbReference>
<feature type="binding site" evidence="19">
    <location>
        <begin position="135"/>
        <end position="138"/>
    </location>
    <ligand>
        <name>FMN</name>
        <dbReference type="ChEBI" id="CHEBI:58210"/>
    </ligand>
</feature>
<comment type="cofactor">
    <cofactor evidence="19">
        <name>FAD</name>
        <dbReference type="ChEBI" id="CHEBI:57692"/>
    </cofactor>
    <text evidence="19">Binds 1 FAD per monomer.</text>
</comment>
<evidence type="ECO:0000256" key="4">
    <source>
        <dbReference type="ARBA" id="ARBA00022643"/>
    </source>
</evidence>
<keyword evidence="16 19" id="KW-0472">Membrane</keyword>
<keyword evidence="14 19" id="KW-0443">Lipid metabolism</keyword>
<evidence type="ECO:0000256" key="10">
    <source>
        <dbReference type="ARBA" id="ARBA00022955"/>
    </source>
</evidence>
<dbReference type="CDD" id="cd06204">
    <property type="entry name" value="CYPOR"/>
    <property type="match status" value="1"/>
</dbReference>
<evidence type="ECO:0000256" key="6">
    <source>
        <dbReference type="ARBA" id="ARBA00022787"/>
    </source>
</evidence>
<dbReference type="PRINTS" id="PR00371">
    <property type="entry name" value="FPNCR"/>
</dbReference>
<dbReference type="PROSITE" id="PS51384">
    <property type="entry name" value="FAD_FR"/>
    <property type="match status" value="1"/>
</dbReference>
<dbReference type="Gene3D" id="3.40.50.360">
    <property type="match status" value="1"/>
</dbReference>
<feature type="binding site" evidence="19">
    <location>
        <begin position="184"/>
        <end position="193"/>
    </location>
    <ligand>
        <name>FMN</name>
        <dbReference type="ChEBI" id="CHEBI:58210"/>
    </ligand>
</feature>
<dbReference type="InterPro" id="IPR003097">
    <property type="entry name" value="CysJ-like_FAD-binding"/>
</dbReference>
<name>A0A1Y2H3E3_9FUNG</name>
<keyword evidence="5" id="KW-0812">Transmembrane</keyword>
<keyword evidence="18 19" id="KW-0753">Steroid metabolism</keyword>
<feature type="binding site" evidence="19">
    <location>
        <position position="680"/>
    </location>
    <ligand>
        <name>NADP(+)</name>
        <dbReference type="ChEBI" id="CHEBI:58349"/>
    </ligand>
</feature>
<keyword evidence="15 19" id="KW-0496">Mitochondrion</keyword>
<evidence type="ECO:0000256" key="2">
    <source>
        <dbReference type="ARBA" id="ARBA00022516"/>
    </source>
</evidence>
<evidence type="ECO:0000256" key="14">
    <source>
        <dbReference type="ARBA" id="ARBA00023098"/>
    </source>
</evidence>
<comment type="function">
    <text evidence="19">This enzyme is required for electron transfer from NADP to cytochrome P450 in microsomes. It can also provide electron transfer to heme oxygenase and cytochrome B5. Involved in ergosterol biosynthesis.</text>
</comment>
<gene>
    <name evidence="23" type="ORF">BCR41DRAFT_345564</name>
</gene>
<dbReference type="InterPro" id="IPR029039">
    <property type="entry name" value="Flavoprotein-like_sf"/>
</dbReference>
<evidence type="ECO:0000259" key="21">
    <source>
        <dbReference type="PROSITE" id="PS50902"/>
    </source>
</evidence>
<feature type="domain" description="Flavodoxin-like" evidence="21">
    <location>
        <begin position="78"/>
        <end position="235"/>
    </location>
</feature>
<dbReference type="Pfam" id="PF00667">
    <property type="entry name" value="FAD_binding_1"/>
    <property type="match status" value="1"/>
</dbReference>
<evidence type="ECO:0000256" key="19">
    <source>
        <dbReference type="HAMAP-Rule" id="MF_03212"/>
    </source>
</evidence>
<dbReference type="EC" id="1.6.2.4" evidence="19 20"/>
<dbReference type="FunCoup" id="A0A1Y2H3E3">
    <property type="interactions" value="573"/>
</dbReference>
<sequence length="719" mass="80180">MSDAVIDTLDIAILGAVLVGSGIYWFKDKLMGSGSSKPLSKQPLVPLQKPNAPALKINKVVKKTRDFVEKMKETDKTVIFFYGSQTGTAEDYASRLAKEGTQRYNLKTMTADLEDYDMNLLDTLPSDHLAVFVLATYGEGEPTDNAVEFWEHLVAGEDVPEFSIGNYDDDEKPLTNLHFVIFGLGNKTYEHYNTVGRRVDEKLRKLGATRIGERGEGDDDGSLEEDFLSWKDDMWKAVCDFMGIDFLAGNSGPRQATYKIQEYTNEEAAGLTKIYYGEHQEPKLMLGSRPTYDAKNPYAAPIAVSRELFSATADRHCLHMEIDISGSGITYQTGDHIAVWPINAELEVEKLARILGLTNKLDTVITVSNVDPASTKLPFPVPTTYRAILRNYIDITAPPSRAFIGQLTPFAPNEESSKTFALWGSDKEAFRINVADARRSLGAVLEKILGPGQTIEIPFDLVIESVPRLQARYYSISSSPKAHPTTIHLTAVVLDYKPIVAPEETVYGLATNFLHNCHAHINKSGAIEPKYEISGPQGSHLIGESGVKVLVHVRHSNFKLPRNASLPVVMVGPGTGVAPFRGFIQDRAQDVKNGKTVGPTVLFFGCRREDEDYMYKDEWPELMKDIEGAQIITALSRQPGLPKVYVQQKMEEHKELVWDLIHNKGGYFYVCGDAKNMAREVNQKLINIAMECGEMTEEKATTYVKELRARGRYEEDVWS</sequence>
<evidence type="ECO:0000256" key="13">
    <source>
        <dbReference type="ARBA" id="ARBA00023011"/>
    </source>
</evidence>
<evidence type="ECO:0000256" key="8">
    <source>
        <dbReference type="ARBA" id="ARBA00022827"/>
    </source>
</evidence>
<dbReference type="GO" id="GO:0050661">
    <property type="term" value="F:NADP binding"/>
    <property type="evidence" value="ECO:0007669"/>
    <property type="project" value="UniProtKB-UniRule"/>
</dbReference>
<keyword evidence="3 19" id="KW-0285">Flavoprotein</keyword>
<organism evidence="23 24">
    <name type="scientific">Lobosporangium transversale</name>
    <dbReference type="NCBI Taxonomy" id="64571"/>
    <lineage>
        <taxon>Eukaryota</taxon>
        <taxon>Fungi</taxon>
        <taxon>Fungi incertae sedis</taxon>
        <taxon>Mucoromycota</taxon>
        <taxon>Mortierellomycotina</taxon>
        <taxon>Mortierellomycetes</taxon>
        <taxon>Mortierellales</taxon>
        <taxon>Mortierellaceae</taxon>
        <taxon>Lobosporangium</taxon>
    </lineage>
</organism>
<dbReference type="PANTHER" id="PTHR19384">
    <property type="entry name" value="NITRIC OXIDE SYNTHASE-RELATED"/>
    <property type="match status" value="1"/>
</dbReference>
<dbReference type="PIRSF" id="PIRSF000208">
    <property type="entry name" value="P450R"/>
    <property type="match status" value="1"/>
</dbReference>
<dbReference type="InterPro" id="IPR017927">
    <property type="entry name" value="FAD-bd_FR_type"/>
</dbReference>
<dbReference type="GO" id="GO:0005741">
    <property type="term" value="C:mitochondrial outer membrane"/>
    <property type="evidence" value="ECO:0007669"/>
    <property type="project" value="UniProtKB-SubCell"/>
</dbReference>
<evidence type="ECO:0000256" key="16">
    <source>
        <dbReference type="ARBA" id="ARBA00023136"/>
    </source>
</evidence>
<dbReference type="Gene3D" id="1.20.990.10">
    <property type="entry name" value="NADPH-cytochrome p450 Reductase, Chain A, domain 3"/>
    <property type="match status" value="1"/>
</dbReference>
<dbReference type="PROSITE" id="PS50902">
    <property type="entry name" value="FLAVODOXIN_LIKE"/>
    <property type="match status" value="1"/>
</dbReference>
<keyword evidence="12 19" id="KW-0560">Oxidoreductase</keyword>